<evidence type="ECO:0000256" key="7">
    <source>
        <dbReference type="ARBA" id="ARBA00023170"/>
    </source>
</evidence>
<dbReference type="GO" id="GO:0015276">
    <property type="term" value="F:ligand-gated monoatomic ion channel activity"/>
    <property type="evidence" value="ECO:0007669"/>
    <property type="project" value="InterPro"/>
</dbReference>
<evidence type="ECO:0000256" key="6">
    <source>
        <dbReference type="ARBA" id="ARBA00023136"/>
    </source>
</evidence>
<evidence type="ECO:0000256" key="1">
    <source>
        <dbReference type="ARBA" id="ARBA00004651"/>
    </source>
</evidence>
<reference evidence="11" key="1">
    <citation type="submission" date="2019-12" db="EMBL/GenBank/DDBJ databases">
        <title>An insight into the sialome of adult female Ixodes ricinus ticks feeding for 6 days.</title>
        <authorList>
            <person name="Perner J."/>
            <person name="Ribeiro J.M.C."/>
        </authorList>
    </citation>
    <scope>NUCLEOTIDE SEQUENCE</scope>
    <source>
        <strain evidence="11">Semi-engorged</strain>
        <tissue evidence="11">Salivary glands</tissue>
    </source>
</reference>
<dbReference type="PANTHER" id="PTHR42643">
    <property type="entry name" value="IONOTROPIC RECEPTOR 20A-RELATED"/>
    <property type="match status" value="1"/>
</dbReference>
<dbReference type="GO" id="GO:0050906">
    <property type="term" value="P:detection of stimulus involved in sensory perception"/>
    <property type="evidence" value="ECO:0007669"/>
    <property type="project" value="UniProtKB-ARBA"/>
</dbReference>
<dbReference type="GO" id="GO:0005886">
    <property type="term" value="C:plasma membrane"/>
    <property type="evidence" value="ECO:0007669"/>
    <property type="project" value="UniProtKB-SubCell"/>
</dbReference>
<evidence type="ECO:0000256" key="8">
    <source>
        <dbReference type="ARBA" id="ARBA00023180"/>
    </source>
</evidence>
<dbReference type="EMBL" id="GIFC01016613">
    <property type="protein sequence ID" value="MXU98696.1"/>
    <property type="molecule type" value="Transcribed_RNA"/>
</dbReference>
<proteinExistence type="inferred from homology"/>
<feature type="transmembrane region" description="Helical" evidence="9">
    <location>
        <begin position="269"/>
        <end position="291"/>
    </location>
</feature>
<name>A0A6B0VAG3_IXORI</name>
<feature type="transmembrane region" description="Helical" evidence="9">
    <location>
        <begin position="6"/>
        <end position="28"/>
    </location>
</feature>
<dbReference type="Pfam" id="PF00060">
    <property type="entry name" value="Lig_chan"/>
    <property type="match status" value="1"/>
</dbReference>
<dbReference type="PANTHER" id="PTHR42643:SF38">
    <property type="entry name" value="IONOTROPIC RECEPTOR 100A"/>
    <property type="match status" value="1"/>
</dbReference>
<feature type="transmembrane region" description="Helical" evidence="9">
    <location>
        <begin position="63"/>
        <end position="84"/>
    </location>
</feature>
<keyword evidence="6 9" id="KW-0472">Membrane</keyword>
<evidence type="ECO:0000256" key="2">
    <source>
        <dbReference type="ARBA" id="ARBA00008685"/>
    </source>
</evidence>
<sequence>MAFEWKVWLGLLCSLLLCVFTNFVVDICLNDSKKTATQRLVKLWWIYFSALFCESSPKTPPNIPGRIVLAVWWLTVVVLMNAFTGHMKATMLIRPEPQRIDSVKALTTHPNMRTLVWKGSAFEALFKNSKDVEEYQAVWKMVERSNGTYETNALYSLNNLRSVLHGKTVIVGEITTMRYHVSQASRLFRNASFYFAKEQFFPHKFAIALRKGTNTSFLDFLNKRINWVVESGLFQAWINKEYGHWTAGSSVHHDEAFAPLSIFEVQSVFYIYLMFTAISVAAILVEVVSVGNLKCNKKPGRVVKINVVADFISQQNDKTATFKGGNSRRHLDYRNKLARRALPQPEIPHFSTVRKQ</sequence>
<comment type="similarity">
    <text evidence="2">Belongs to the glutamate-gated ion channel (TC 1.A.10.1) family.</text>
</comment>
<keyword evidence="5 9" id="KW-1133">Transmembrane helix</keyword>
<keyword evidence="4 9" id="KW-0812">Transmembrane</keyword>
<evidence type="ECO:0000256" key="4">
    <source>
        <dbReference type="ARBA" id="ARBA00022692"/>
    </source>
</evidence>
<protein>
    <submittedName>
        <fullName evidence="11">Putative ligand-gated ion channel</fullName>
    </submittedName>
</protein>
<dbReference type="AlphaFoldDB" id="A0A6B0VAG3"/>
<keyword evidence="8" id="KW-0325">Glycoprotein</keyword>
<keyword evidence="3" id="KW-1003">Cell membrane</keyword>
<comment type="subcellular location">
    <subcellularLocation>
        <location evidence="1">Cell membrane</location>
        <topology evidence="1">Multi-pass membrane protein</topology>
    </subcellularLocation>
</comment>
<dbReference type="InterPro" id="IPR052192">
    <property type="entry name" value="Insect_Ionotropic_Sensory_Rcpt"/>
</dbReference>
<evidence type="ECO:0000259" key="10">
    <source>
        <dbReference type="Pfam" id="PF00060"/>
    </source>
</evidence>
<organism evidence="11">
    <name type="scientific">Ixodes ricinus</name>
    <name type="common">Common tick</name>
    <name type="synonym">Acarus ricinus</name>
    <dbReference type="NCBI Taxonomy" id="34613"/>
    <lineage>
        <taxon>Eukaryota</taxon>
        <taxon>Metazoa</taxon>
        <taxon>Ecdysozoa</taxon>
        <taxon>Arthropoda</taxon>
        <taxon>Chelicerata</taxon>
        <taxon>Arachnida</taxon>
        <taxon>Acari</taxon>
        <taxon>Parasitiformes</taxon>
        <taxon>Ixodida</taxon>
        <taxon>Ixodoidea</taxon>
        <taxon>Ixodidae</taxon>
        <taxon>Ixodinae</taxon>
        <taxon>Ixodes</taxon>
    </lineage>
</organism>
<feature type="domain" description="Ionotropic glutamate receptor C-terminal" evidence="10">
    <location>
        <begin position="5"/>
        <end position="273"/>
    </location>
</feature>
<evidence type="ECO:0000256" key="5">
    <source>
        <dbReference type="ARBA" id="ARBA00022989"/>
    </source>
</evidence>
<evidence type="ECO:0000313" key="11">
    <source>
        <dbReference type="EMBL" id="MXU98696.1"/>
    </source>
</evidence>
<evidence type="ECO:0000256" key="9">
    <source>
        <dbReference type="SAM" id="Phobius"/>
    </source>
</evidence>
<evidence type="ECO:0000256" key="3">
    <source>
        <dbReference type="ARBA" id="ARBA00022475"/>
    </source>
</evidence>
<dbReference type="InterPro" id="IPR001320">
    <property type="entry name" value="Iontro_rcpt_C"/>
</dbReference>
<accession>A0A6B0VAG3</accession>
<dbReference type="SUPFAM" id="SSF53850">
    <property type="entry name" value="Periplasmic binding protein-like II"/>
    <property type="match status" value="1"/>
</dbReference>
<dbReference type="Gene3D" id="1.10.287.70">
    <property type="match status" value="1"/>
</dbReference>
<keyword evidence="7" id="KW-0675">Receptor</keyword>